<reference evidence="2" key="1">
    <citation type="submission" date="2016-11" db="UniProtKB">
        <authorList>
            <consortium name="WormBaseParasite"/>
        </authorList>
    </citation>
    <scope>IDENTIFICATION</scope>
</reference>
<protein>
    <submittedName>
        <fullName evidence="2">HTH_Tnp_Tc3_1 domain-containing protein</fullName>
    </submittedName>
</protein>
<dbReference type="Gene3D" id="3.30.420.10">
    <property type="entry name" value="Ribonuclease H-like superfamily/Ribonuclease H"/>
    <property type="match status" value="1"/>
</dbReference>
<organism evidence="1 2">
    <name type="scientific">Heterorhabditis bacteriophora</name>
    <name type="common">Entomopathogenic nematode worm</name>
    <dbReference type="NCBI Taxonomy" id="37862"/>
    <lineage>
        <taxon>Eukaryota</taxon>
        <taxon>Metazoa</taxon>
        <taxon>Ecdysozoa</taxon>
        <taxon>Nematoda</taxon>
        <taxon>Chromadorea</taxon>
        <taxon>Rhabditida</taxon>
        <taxon>Rhabditina</taxon>
        <taxon>Rhabditomorpha</taxon>
        <taxon>Strongyloidea</taxon>
        <taxon>Heterorhabditidae</taxon>
        <taxon>Heterorhabditis</taxon>
    </lineage>
</organism>
<dbReference type="AlphaFoldDB" id="A0A1I7XJL2"/>
<dbReference type="InterPro" id="IPR036397">
    <property type="entry name" value="RNaseH_sf"/>
</dbReference>
<keyword evidence="1" id="KW-1185">Reference proteome</keyword>
<proteinExistence type="predicted"/>
<name>A0A1I7XJL2_HETBA</name>
<dbReference type="WBParaSite" id="Hba_17506">
    <property type="protein sequence ID" value="Hba_17506"/>
    <property type="gene ID" value="Hba_17506"/>
</dbReference>
<sequence>MSRRKNIPSNQRVMIEVLLDQNLGQVQIAKKNRRARVALAREHLTWSTADCSKVFNRFGSDGKKYVRRRPGEEFMPKCTIPSIKHGGGSVMVWVAFNRNGVGLLHIVEGIMDSTS</sequence>
<evidence type="ECO:0000313" key="2">
    <source>
        <dbReference type="WBParaSite" id="Hba_17506"/>
    </source>
</evidence>
<dbReference type="GO" id="GO:0003676">
    <property type="term" value="F:nucleic acid binding"/>
    <property type="evidence" value="ECO:0007669"/>
    <property type="project" value="InterPro"/>
</dbReference>
<evidence type="ECO:0000313" key="1">
    <source>
        <dbReference type="Proteomes" id="UP000095283"/>
    </source>
</evidence>
<dbReference type="Proteomes" id="UP000095283">
    <property type="component" value="Unplaced"/>
</dbReference>
<accession>A0A1I7XJL2</accession>